<dbReference type="InterPro" id="IPR045864">
    <property type="entry name" value="aa-tRNA-synth_II/BPL/LPL"/>
</dbReference>
<dbReference type="Proteomes" id="UP000248168">
    <property type="component" value="Unassembled WGS sequence"/>
</dbReference>
<feature type="binding site" evidence="7">
    <location>
        <position position="176"/>
    </location>
    <ligand>
        <name>L-aspartate</name>
        <dbReference type="ChEBI" id="CHEBI:29991"/>
    </ligand>
</feature>
<evidence type="ECO:0000256" key="2">
    <source>
        <dbReference type="ARBA" id="ARBA00022598"/>
    </source>
</evidence>
<dbReference type="EC" id="6.1.1.23" evidence="7"/>
<evidence type="ECO:0000256" key="1">
    <source>
        <dbReference type="ARBA" id="ARBA00006303"/>
    </source>
</evidence>
<keyword evidence="3 7" id="KW-0547">Nucleotide-binding</keyword>
<dbReference type="PRINTS" id="PR01042">
    <property type="entry name" value="TRNASYNTHASP"/>
</dbReference>
<dbReference type="GO" id="GO:0050560">
    <property type="term" value="F:aspartate-tRNA(Asn) ligase activity"/>
    <property type="evidence" value="ECO:0007669"/>
    <property type="project" value="UniProtKB-EC"/>
</dbReference>
<dbReference type="OrthoDB" id="9802326at2"/>
<dbReference type="SUPFAM" id="SSF50249">
    <property type="entry name" value="Nucleic acid-binding proteins"/>
    <property type="match status" value="1"/>
</dbReference>
<feature type="region of interest" description="Aspartate" evidence="7">
    <location>
        <begin position="200"/>
        <end position="203"/>
    </location>
</feature>
<dbReference type="Pfam" id="PF02938">
    <property type="entry name" value="GAD"/>
    <property type="match status" value="1"/>
</dbReference>
<dbReference type="Gene3D" id="3.30.1360.30">
    <property type="entry name" value="GAD-like domain"/>
    <property type="match status" value="1"/>
</dbReference>
<feature type="binding site" evidence="7">
    <location>
        <position position="231"/>
    </location>
    <ligand>
        <name>ATP</name>
        <dbReference type="ChEBI" id="CHEBI:30616"/>
    </ligand>
</feature>
<evidence type="ECO:0000259" key="8">
    <source>
        <dbReference type="PROSITE" id="PS50862"/>
    </source>
</evidence>
<dbReference type="InterPro" id="IPR047090">
    <property type="entry name" value="AspRS_core"/>
</dbReference>
<dbReference type="InterPro" id="IPR047089">
    <property type="entry name" value="Asp-tRNA-ligase_1_N"/>
</dbReference>
<evidence type="ECO:0000256" key="3">
    <source>
        <dbReference type="ARBA" id="ARBA00022741"/>
    </source>
</evidence>
<evidence type="ECO:0000256" key="5">
    <source>
        <dbReference type="ARBA" id="ARBA00022917"/>
    </source>
</evidence>
<dbReference type="PANTHER" id="PTHR22594:SF5">
    <property type="entry name" value="ASPARTATE--TRNA LIGASE, MITOCHONDRIAL"/>
    <property type="match status" value="1"/>
</dbReference>
<dbReference type="PROSITE" id="PS50862">
    <property type="entry name" value="AA_TRNA_LIGASE_II"/>
    <property type="match status" value="1"/>
</dbReference>
<feature type="domain" description="Aminoacyl-transfer RNA synthetases class-II family profile" evidence="8">
    <location>
        <begin position="149"/>
        <end position="555"/>
    </location>
</feature>
<keyword evidence="4 7" id="KW-0067">ATP-binding</keyword>
<feature type="binding site" evidence="7">
    <location>
        <position position="482"/>
    </location>
    <ligand>
        <name>ATP</name>
        <dbReference type="ChEBI" id="CHEBI:30616"/>
    </ligand>
</feature>
<evidence type="ECO:0000313" key="10">
    <source>
        <dbReference type="Proteomes" id="UP000248168"/>
    </source>
</evidence>
<dbReference type="GO" id="GO:0005524">
    <property type="term" value="F:ATP binding"/>
    <property type="evidence" value="ECO:0007669"/>
    <property type="project" value="UniProtKB-UniRule"/>
</dbReference>
<feature type="site" description="Important for tRNA non-discrimination" evidence="7">
    <location>
        <position position="32"/>
    </location>
</feature>
<evidence type="ECO:0000256" key="7">
    <source>
        <dbReference type="HAMAP-Rule" id="MF_00044"/>
    </source>
</evidence>
<keyword evidence="5 7" id="KW-0648">Protein biosynthesis</keyword>
<comment type="subunit">
    <text evidence="7">Homodimer.</text>
</comment>
<dbReference type="CDD" id="cd04317">
    <property type="entry name" value="EcAspRS_like_N"/>
    <property type="match status" value="1"/>
</dbReference>
<dbReference type="Pfam" id="PF01336">
    <property type="entry name" value="tRNA_anti-codon"/>
    <property type="match status" value="1"/>
</dbReference>
<dbReference type="InterPro" id="IPR029351">
    <property type="entry name" value="GAD_dom"/>
</dbReference>
<comment type="catalytic activity">
    <reaction evidence="7">
        <text>tRNA(Asx) + L-aspartate + ATP = L-aspartyl-tRNA(Asx) + AMP + diphosphate</text>
        <dbReference type="Rhea" id="RHEA:18349"/>
        <dbReference type="Rhea" id="RHEA-COMP:9710"/>
        <dbReference type="Rhea" id="RHEA-COMP:9711"/>
        <dbReference type="ChEBI" id="CHEBI:29991"/>
        <dbReference type="ChEBI" id="CHEBI:30616"/>
        <dbReference type="ChEBI" id="CHEBI:33019"/>
        <dbReference type="ChEBI" id="CHEBI:78442"/>
        <dbReference type="ChEBI" id="CHEBI:78516"/>
        <dbReference type="ChEBI" id="CHEBI:456215"/>
        <dbReference type="EC" id="6.1.1.23"/>
    </reaction>
</comment>
<keyword evidence="7" id="KW-0963">Cytoplasm</keyword>
<dbReference type="Gene3D" id="3.30.930.10">
    <property type="entry name" value="Bira Bifunctional Protein, Domain 2"/>
    <property type="match status" value="1"/>
</dbReference>
<dbReference type="Pfam" id="PF00152">
    <property type="entry name" value="tRNA-synt_2"/>
    <property type="match status" value="1"/>
</dbReference>
<keyword evidence="6 7" id="KW-0030">Aminoacyl-tRNA synthetase</keyword>
<dbReference type="InterPro" id="IPR004524">
    <property type="entry name" value="Asp-tRNA-ligase_1"/>
</dbReference>
<dbReference type="SUPFAM" id="SSF55681">
    <property type="entry name" value="Class II aaRS and biotin synthetases"/>
    <property type="match status" value="1"/>
</dbReference>
<name>A0A330LCG5_9BACT</name>
<dbReference type="GO" id="GO:0003676">
    <property type="term" value="F:nucleic acid binding"/>
    <property type="evidence" value="ECO:0007669"/>
    <property type="project" value="InterPro"/>
</dbReference>
<organism evidence="9 10">
    <name type="scientific">Nitrospira lenta</name>
    <dbReference type="NCBI Taxonomy" id="1436998"/>
    <lineage>
        <taxon>Bacteria</taxon>
        <taxon>Pseudomonadati</taxon>
        <taxon>Nitrospirota</taxon>
        <taxon>Nitrospiria</taxon>
        <taxon>Nitrospirales</taxon>
        <taxon>Nitrospiraceae</taxon>
        <taxon>Nitrospira</taxon>
    </lineage>
</organism>
<dbReference type="AlphaFoldDB" id="A0A330LCG5"/>
<evidence type="ECO:0000313" key="9">
    <source>
        <dbReference type="EMBL" id="SPP66663.1"/>
    </source>
</evidence>
<dbReference type="InterPro" id="IPR002312">
    <property type="entry name" value="Asp/Asn-tRNA-synth_IIb"/>
</dbReference>
<reference evidence="10" key="1">
    <citation type="submission" date="2018-04" db="EMBL/GenBank/DDBJ databases">
        <authorList>
            <person name="Lucker S."/>
            <person name="Sakoula D."/>
        </authorList>
    </citation>
    <scope>NUCLEOTIDE SEQUENCE [LARGE SCALE GENOMIC DNA]</scope>
</reference>
<dbReference type="GO" id="GO:0005737">
    <property type="term" value="C:cytoplasm"/>
    <property type="evidence" value="ECO:0007669"/>
    <property type="project" value="UniProtKB-SubCell"/>
</dbReference>
<feature type="binding site" evidence="7">
    <location>
        <position position="448"/>
    </location>
    <ligand>
        <name>L-aspartate</name>
        <dbReference type="ChEBI" id="CHEBI:29991"/>
    </ligand>
</feature>
<dbReference type="InterPro" id="IPR004364">
    <property type="entry name" value="Aa-tRNA-synt_II"/>
</dbReference>
<dbReference type="FunCoup" id="A0A330LCG5">
    <property type="interactions" value="560"/>
</dbReference>
<dbReference type="GO" id="GO:0004815">
    <property type="term" value="F:aspartate-tRNA ligase activity"/>
    <property type="evidence" value="ECO:0007669"/>
    <property type="project" value="UniProtKB-UniRule"/>
</dbReference>
<dbReference type="EMBL" id="OUNR01000021">
    <property type="protein sequence ID" value="SPP66663.1"/>
    <property type="molecule type" value="Genomic_DNA"/>
</dbReference>
<protein>
    <recommendedName>
        <fullName evidence="7">Aspartate--tRNA(Asp/Asn) ligase</fullName>
        <ecNumber evidence="7">6.1.1.23</ecNumber>
    </recommendedName>
    <alternativeName>
        <fullName evidence="7">Aspartyl-tRNA synthetase</fullName>
        <shortName evidence="7">AspRS</shortName>
    </alternativeName>
    <alternativeName>
        <fullName evidence="7">Non-discriminating aspartyl-tRNA synthetase</fullName>
        <shortName evidence="7">ND-AspRS</shortName>
    </alternativeName>
</protein>
<dbReference type="NCBIfam" id="TIGR00459">
    <property type="entry name" value="aspS_bact"/>
    <property type="match status" value="1"/>
</dbReference>
<keyword evidence="2 7" id="KW-0436">Ligase</keyword>
<dbReference type="Gene3D" id="2.40.50.140">
    <property type="entry name" value="Nucleic acid-binding proteins"/>
    <property type="match status" value="1"/>
</dbReference>
<sequence>MKVRTHRCGELNKTHVGRTVVLNGWVQRRRDHGTVIFIDLRDRTGLTQVVFNAERNAAVHQGGHTLRSECVVSITGQVMARPDESKNPNLSTGEIEVFVDAVEVLNESKTPPFVIEDDAEVTEAIRLKYRYLDLRRPRMQKLMKTRHDIAQAVRGFLNKEEFLEIETPILTKSTPEGARDYLVPSRVNPGTFFALPQSPQLFKQVLMVSGMDRYYQIARCFRDEDLRNDRQPEFTQIDLEMSFVDRLDVMTLMETMIVTVFREAGGVQLPTPFPRMTYAEAMGRYGSDKPDLRFDMPLYDVTAFAAASEFKVFKDAATKGGLVKALIVKGGAATPRSRIDALGETAKSFGAKGLAWLKITPEGQLESVIAKFLDAKAFAAALPEAKPGDLVLFGADKPAVVHDVLGRIRLQLGEELNLIDKNAWKPLWVTEFPLLDYSPEEKRYIFMHNPFAAPMDEDLALLDSEPLKVRAKAYDMVLNGSEIGGGSIRNHRSDIQLKILDLLGINKEQSQAKFGFLLEALEYGAPPHGGIAFGLDRLIMLLGGADSIRDVIAFPKTQRAQCPLTDAPSAVSTEQLKELRIKLDLVE</sequence>
<comment type="similarity">
    <text evidence="1 7">Belongs to the class-II aminoacyl-tRNA synthetase family. Type 1 subfamily.</text>
</comment>
<feature type="binding site" evidence="7">
    <location>
        <begin position="534"/>
        <end position="537"/>
    </location>
    <ligand>
        <name>ATP</name>
        <dbReference type="ChEBI" id="CHEBI:30616"/>
    </ligand>
</feature>
<comment type="function">
    <text evidence="7">Aspartyl-tRNA synthetase with relaxed tRNA specificity since it is able to aspartylate not only its cognate tRNA(Asp) but also tRNA(Asn). Reaction proceeds in two steps: L-aspartate is first activated by ATP to form Asp-AMP and then transferred to the acceptor end of tRNA(Asp/Asn).</text>
</comment>
<dbReference type="HAMAP" id="MF_00044">
    <property type="entry name" value="Asp_tRNA_synth_type1"/>
    <property type="match status" value="1"/>
</dbReference>
<feature type="binding site" evidence="7">
    <location>
        <position position="489"/>
    </location>
    <ligand>
        <name>L-aspartate</name>
        <dbReference type="ChEBI" id="CHEBI:29991"/>
    </ligand>
</feature>
<feature type="binding site" evidence="7">
    <location>
        <position position="222"/>
    </location>
    <ligand>
        <name>L-aspartate</name>
        <dbReference type="ChEBI" id="CHEBI:29991"/>
    </ligand>
</feature>
<dbReference type="PANTHER" id="PTHR22594">
    <property type="entry name" value="ASPARTYL/LYSYL-TRNA SYNTHETASE"/>
    <property type="match status" value="1"/>
</dbReference>
<evidence type="ECO:0000256" key="4">
    <source>
        <dbReference type="ARBA" id="ARBA00022840"/>
    </source>
</evidence>
<dbReference type="RefSeq" id="WP_121990798.1">
    <property type="nucleotide sequence ID" value="NZ_OUNR01000021.1"/>
</dbReference>
<dbReference type="SUPFAM" id="SSF55261">
    <property type="entry name" value="GAD domain-like"/>
    <property type="match status" value="1"/>
</dbReference>
<dbReference type="InterPro" id="IPR012340">
    <property type="entry name" value="NA-bd_OB-fold"/>
</dbReference>
<dbReference type="InterPro" id="IPR004365">
    <property type="entry name" value="NA-bd_OB_tRNA"/>
</dbReference>
<dbReference type="InterPro" id="IPR004115">
    <property type="entry name" value="GAD-like_sf"/>
</dbReference>
<dbReference type="CDD" id="cd00777">
    <property type="entry name" value="AspRS_core"/>
    <property type="match status" value="1"/>
</dbReference>
<dbReference type="GO" id="GO:0006422">
    <property type="term" value="P:aspartyl-tRNA aminoacylation"/>
    <property type="evidence" value="ECO:0007669"/>
    <property type="project" value="UniProtKB-UniRule"/>
</dbReference>
<evidence type="ECO:0000256" key="6">
    <source>
        <dbReference type="ARBA" id="ARBA00023146"/>
    </source>
</evidence>
<dbReference type="InParanoid" id="A0A330LCG5"/>
<comment type="subcellular location">
    <subcellularLocation>
        <location evidence="7">Cytoplasm</location>
    </subcellularLocation>
</comment>
<dbReference type="InterPro" id="IPR006195">
    <property type="entry name" value="aa-tRNA-synth_II"/>
</dbReference>
<keyword evidence="10" id="KW-1185">Reference proteome</keyword>
<feature type="binding site" evidence="7">
    <location>
        <begin position="222"/>
        <end position="224"/>
    </location>
    <ligand>
        <name>ATP</name>
        <dbReference type="ChEBI" id="CHEBI:30616"/>
    </ligand>
</feature>
<dbReference type="NCBIfam" id="NF001750">
    <property type="entry name" value="PRK00476.1"/>
    <property type="match status" value="1"/>
</dbReference>
<accession>A0A330LCG5</accession>
<proteinExistence type="inferred from homology"/>
<gene>
    <name evidence="7 9" type="primary">aspS</name>
    <name evidence="9" type="ORF">NITLEN_80091</name>
</gene>
<comment type="caution">
    <text evidence="7">Lacks conserved residue(s) required for the propagation of feature annotation.</text>
</comment>